<dbReference type="InterPro" id="IPR001611">
    <property type="entry name" value="Leu-rich_rpt"/>
</dbReference>
<keyword evidence="2" id="KW-0677">Repeat</keyword>
<keyword evidence="4" id="KW-1185">Reference proteome</keyword>
<comment type="caution">
    <text evidence="3">The sequence shown here is derived from an EMBL/GenBank/DDBJ whole genome shotgun (WGS) entry which is preliminary data.</text>
</comment>
<proteinExistence type="predicted"/>
<evidence type="ECO:0000313" key="4">
    <source>
        <dbReference type="Proteomes" id="UP000467840"/>
    </source>
</evidence>
<organism evidence="3 4">
    <name type="scientific">Hevea brasiliensis</name>
    <name type="common">Para rubber tree</name>
    <name type="synonym">Siphonia brasiliensis</name>
    <dbReference type="NCBI Taxonomy" id="3981"/>
    <lineage>
        <taxon>Eukaryota</taxon>
        <taxon>Viridiplantae</taxon>
        <taxon>Streptophyta</taxon>
        <taxon>Embryophyta</taxon>
        <taxon>Tracheophyta</taxon>
        <taxon>Spermatophyta</taxon>
        <taxon>Magnoliopsida</taxon>
        <taxon>eudicotyledons</taxon>
        <taxon>Gunneridae</taxon>
        <taxon>Pentapetalae</taxon>
        <taxon>rosids</taxon>
        <taxon>fabids</taxon>
        <taxon>Malpighiales</taxon>
        <taxon>Euphorbiaceae</taxon>
        <taxon>Crotonoideae</taxon>
        <taxon>Micrandreae</taxon>
        <taxon>Hevea</taxon>
    </lineage>
</organism>
<accession>A0A6A6N4S8</accession>
<dbReference type="Pfam" id="PF00560">
    <property type="entry name" value="LRR_1"/>
    <property type="match status" value="4"/>
</dbReference>
<evidence type="ECO:0000313" key="3">
    <source>
        <dbReference type="EMBL" id="KAF2320660.1"/>
    </source>
</evidence>
<evidence type="ECO:0000256" key="1">
    <source>
        <dbReference type="ARBA" id="ARBA00022614"/>
    </source>
</evidence>
<dbReference type="SUPFAM" id="SSF52047">
    <property type="entry name" value="RNI-like"/>
    <property type="match status" value="1"/>
</dbReference>
<evidence type="ECO:0000256" key="2">
    <source>
        <dbReference type="ARBA" id="ARBA00022737"/>
    </source>
</evidence>
<dbReference type="Gene3D" id="3.80.10.10">
    <property type="entry name" value="Ribonuclease Inhibitor"/>
    <property type="match status" value="3"/>
</dbReference>
<dbReference type="SMART" id="SM00369">
    <property type="entry name" value="LRR_TYP"/>
    <property type="match status" value="7"/>
</dbReference>
<protein>
    <recommendedName>
        <fullName evidence="5">Leucine-rich repeat-containing N-terminal plant-type domain-containing protein</fullName>
    </recommendedName>
</protein>
<dbReference type="PANTHER" id="PTHR48004:SF59">
    <property type="entry name" value="LEUCINE-RICH REPEAT-CONTAINING N-TERMINAL PLANT-TYPE DOMAIN-CONTAINING PROTEIN"/>
    <property type="match status" value="1"/>
</dbReference>
<dbReference type="Pfam" id="PF13855">
    <property type="entry name" value="LRR_8"/>
    <property type="match status" value="1"/>
</dbReference>
<keyword evidence="1" id="KW-0433">Leucine-rich repeat</keyword>
<reference evidence="3 4" key="1">
    <citation type="journal article" date="2020" name="Mol. Plant">
        <title>The Chromosome-Based Rubber Tree Genome Provides New Insights into Spurge Genome Evolution and Rubber Biosynthesis.</title>
        <authorList>
            <person name="Liu J."/>
            <person name="Shi C."/>
            <person name="Shi C.C."/>
            <person name="Li W."/>
            <person name="Zhang Q.J."/>
            <person name="Zhang Y."/>
            <person name="Li K."/>
            <person name="Lu H.F."/>
            <person name="Shi C."/>
            <person name="Zhu S.T."/>
            <person name="Xiao Z.Y."/>
            <person name="Nan H."/>
            <person name="Yue Y."/>
            <person name="Zhu X.G."/>
            <person name="Wu Y."/>
            <person name="Hong X.N."/>
            <person name="Fan G.Y."/>
            <person name="Tong Y."/>
            <person name="Zhang D."/>
            <person name="Mao C.L."/>
            <person name="Liu Y.L."/>
            <person name="Hao S.J."/>
            <person name="Liu W.Q."/>
            <person name="Lv M.Q."/>
            <person name="Zhang H.B."/>
            <person name="Liu Y."/>
            <person name="Hu-Tang G.R."/>
            <person name="Wang J.P."/>
            <person name="Wang J.H."/>
            <person name="Sun Y.H."/>
            <person name="Ni S.B."/>
            <person name="Chen W.B."/>
            <person name="Zhang X.C."/>
            <person name="Jiao Y.N."/>
            <person name="Eichler E.E."/>
            <person name="Li G.H."/>
            <person name="Liu X."/>
            <person name="Gao L.Z."/>
        </authorList>
    </citation>
    <scope>NUCLEOTIDE SEQUENCE [LARGE SCALE GENOMIC DNA]</scope>
    <source>
        <strain evidence="4">cv. GT1</strain>
        <tissue evidence="3">Leaf</tissue>
    </source>
</reference>
<dbReference type="InterPro" id="IPR003591">
    <property type="entry name" value="Leu-rich_rpt_typical-subtyp"/>
</dbReference>
<dbReference type="AlphaFoldDB" id="A0A6A6N4S8"/>
<evidence type="ECO:0008006" key="5">
    <source>
        <dbReference type="Google" id="ProtNLM"/>
    </source>
</evidence>
<gene>
    <name evidence="3" type="ORF">GH714_029863</name>
</gene>
<name>A0A6A6N4S8_HEVBR</name>
<dbReference type="EMBL" id="JAAGAX010000003">
    <property type="protein sequence ID" value="KAF2320660.1"/>
    <property type="molecule type" value="Genomic_DNA"/>
</dbReference>
<dbReference type="PANTHER" id="PTHR48004">
    <property type="entry name" value="OS01G0149700 PROTEIN"/>
    <property type="match status" value="1"/>
</dbReference>
<dbReference type="InterPro" id="IPR052941">
    <property type="entry name" value="StomDev_PlantInt_Reg"/>
</dbReference>
<dbReference type="InterPro" id="IPR032675">
    <property type="entry name" value="LRR_dom_sf"/>
</dbReference>
<dbReference type="Proteomes" id="UP000467840">
    <property type="component" value="Chromosome 10"/>
</dbReference>
<sequence length="379" mass="41074">MLPNWIVNIRTLVFVGISSSGLYGRIPLGFSELPNLKSLDLNSNENLSASASQLFWGSRRKIEEIDFSINKLHGKLPASLGNTTSLIYLDLSNNVVKGGIPSSIVVDLSSNHLKGSIPRPGVEVQLLDFSDNHFSCPLPENIGQIMPNLGFLSISRNQIIGAIPASIGELSSLIALDLSESLGQLNLLQTLHLSDNRLSGAISSALQNLSILETLDLGNNRLIGNIPPWIGEAFPSLRILRLGSNAFYGEIPPALSNLRSLQVLDVAENKLNGTIPASFGNLKAMAKIQNGLHYLFYGRFSFGGSSLHFFQENLNVNINGQPLVYTKILSLLSLLTSIDLSGNNLYGQLPEEITKLVGLVFLNLSRNHISGQIPKSISE</sequence>